<feature type="region of interest" description="Disordered" evidence="1">
    <location>
        <begin position="40"/>
        <end position="103"/>
    </location>
</feature>
<feature type="compositionally biased region" description="Polar residues" evidence="1">
    <location>
        <begin position="40"/>
        <end position="58"/>
    </location>
</feature>
<protein>
    <submittedName>
        <fullName evidence="2">Uncharacterized protein</fullName>
    </submittedName>
</protein>
<dbReference type="AlphaFoldDB" id="A0A8H8CR87"/>
<comment type="caution">
    <text evidence="2">The sequence shown here is derived from an EMBL/GenBank/DDBJ whole genome shotgun (WGS) entry which is preliminary data.</text>
</comment>
<feature type="compositionally biased region" description="Polar residues" evidence="1">
    <location>
        <begin position="170"/>
        <end position="191"/>
    </location>
</feature>
<evidence type="ECO:0000313" key="2">
    <source>
        <dbReference type="EMBL" id="KAG5174831.1"/>
    </source>
</evidence>
<reference evidence="2" key="1">
    <citation type="submission" date="2021-02" db="EMBL/GenBank/DDBJ databases">
        <title>Psilocybe cubensis genome.</title>
        <authorList>
            <person name="Mckernan K.J."/>
            <person name="Crawford S."/>
            <person name="Trippe A."/>
            <person name="Kane L.T."/>
            <person name="Mclaughlin S."/>
        </authorList>
    </citation>
    <scope>NUCLEOTIDE SEQUENCE [LARGE SCALE GENOMIC DNA]</scope>
    <source>
        <strain evidence="2">MGC-MH-2018</strain>
    </source>
</reference>
<feature type="compositionally biased region" description="Low complexity" evidence="1">
    <location>
        <begin position="210"/>
        <end position="221"/>
    </location>
</feature>
<feature type="compositionally biased region" description="Acidic residues" evidence="1">
    <location>
        <begin position="94"/>
        <end position="103"/>
    </location>
</feature>
<dbReference type="EMBL" id="JAFIQS010000001">
    <property type="protein sequence ID" value="KAG5174831.1"/>
    <property type="molecule type" value="Genomic_DNA"/>
</dbReference>
<feature type="region of interest" description="Disordered" evidence="1">
    <location>
        <begin position="125"/>
        <end position="226"/>
    </location>
</feature>
<feature type="compositionally biased region" description="Polar residues" evidence="1">
    <location>
        <begin position="74"/>
        <end position="83"/>
    </location>
</feature>
<feature type="compositionally biased region" description="Polar residues" evidence="1">
    <location>
        <begin position="125"/>
        <end position="144"/>
    </location>
</feature>
<proteinExistence type="predicted"/>
<evidence type="ECO:0000256" key="1">
    <source>
        <dbReference type="SAM" id="MobiDB-lite"/>
    </source>
</evidence>
<gene>
    <name evidence="2" type="ORF">JR316_001499</name>
</gene>
<sequence>MDPRHYLQRHDAHMDVDETGNFAEHRQIRNNMLLRRDNSLSSISSTPKPISRQSSFVQGYTRPGGNPLVRRKSSLSSVTTISRPLSPPLTVETEFGDDSESALEDPQLLANRDANVQAWLSQNSSFSPINTDSTPVSRQPSFTSDRNRKQRNGAEQGRLRNLRGNAGLQRDSSFSTVTTASRPPSRLSTICSDVDTYPPSPTLTMTSRQSTPSTPVFPSFSDTLTGHSQYLQQGKPQEAPTADPSLQRHPYQVYPGGYRTSILEEREVKTPDETTKMQLAAPFPLSSDGPSSFLEQNDADITVLDLLLGLFFTDKNGRNGIRMWEWLDTMHSAQELFPDAHDPIALEWLEVSFLGEIVIQFRWLGYSACPEDWALRINVIKEFGPYGPVMMTQGEVITQVIRRFHFLCTSGQTKSDVTRRNVLAFEPCNTAFLSTKPKGSQDGYKCRNFKNVVLKSIRYCEGTTFEACIFASV</sequence>
<accession>A0A8H8CR87</accession>
<name>A0A8H8CR87_PSICU</name>
<organism evidence="2">
    <name type="scientific">Psilocybe cubensis</name>
    <name type="common">Psychedelic mushroom</name>
    <name type="synonym">Stropharia cubensis</name>
    <dbReference type="NCBI Taxonomy" id="181762"/>
    <lineage>
        <taxon>Eukaryota</taxon>
        <taxon>Fungi</taxon>
        <taxon>Dikarya</taxon>
        <taxon>Basidiomycota</taxon>
        <taxon>Agaricomycotina</taxon>
        <taxon>Agaricomycetes</taxon>
        <taxon>Agaricomycetidae</taxon>
        <taxon>Agaricales</taxon>
        <taxon>Agaricineae</taxon>
        <taxon>Strophariaceae</taxon>
        <taxon>Psilocybe</taxon>
    </lineage>
</organism>